<protein>
    <submittedName>
        <fullName evidence="1">Uncharacterized protein</fullName>
    </submittedName>
</protein>
<dbReference type="Proteomes" id="UP000214600">
    <property type="component" value="Unassembled WGS sequence"/>
</dbReference>
<gene>
    <name evidence="1" type="ORF">CFB84_23335</name>
</gene>
<organism evidence="1 2">
    <name type="scientific">Burkholderia aenigmatica</name>
    <dbReference type="NCBI Taxonomy" id="2015348"/>
    <lineage>
        <taxon>Bacteria</taxon>
        <taxon>Pseudomonadati</taxon>
        <taxon>Pseudomonadota</taxon>
        <taxon>Betaproteobacteria</taxon>
        <taxon>Burkholderiales</taxon>
        <taxon>Burkholderiaceae</taxon>
        <taxon>Burkholderia</taxon>
        <taxon>Burkholderia cepacia complex</taxon>
    </lineage>
</organism>
<dbReference type="EMBL" id="NKFA01000008">
    <property type="protein sequence ID" value="OXI42171.1"/>
    <property type="molecule type" value="Genomic_DNA"/>
</dbReference>
<name>A0A228IIE4_9BURK</name>
<dbReference type="OrthoDB" id="7274454at2"/>
<sequence length="220" mass="23239">MSMTRDAWEAIYQKNPIFLNGGVMGNSNIPLPIGSLLSLSTSGVSSILSLLGNDAPISLNQIAFRPAPQTALFQAQNPTYPTADMRTAANASILLPTQIVMTMEFPAQGAGGYEVKAAALAALKSILNRHQQEGGTFTVIHPASIYTGCLLNQLVDATSRGNQPAVTWQWVFDQPLTTQSSPLGDFLNSTMSAITNGAQDLSGSLGTLVDNVGNALQNIF</sequence>
<proteinExistence type="predicted"/>
<accession>A0A228IIE4</accession>
<evidence type="ECO:0000313" key="2">
    <source>
        <dbReference type="Proteomes" id="UP000214600"/>
    </source>
</evidence>
<comment type="caution">
    <text evidence="1">The sequence shown here is derived from an EMBL/GenBank/DDBJ whole genome shotgun (WGS) entry which is preliminary data.</text>
</comment>
<dbReference type="AlphaFoldDB" id="A0A228IIE4"/>
<evidence type="ECO:0000313" key="1">
    <source>
        <dbReference type="EMBL" id="OXI42171.1"/>
    </source>
</evidence>
<dbReference type="RefSeq" id="WP_089452196.1">
    <property type="nucleotide sequence ID" value="NZ_NKFA01000008.1"/>
</dbReference>
<reference evidence="2" key="1">
    <citation type="submission" date="2017-06" db="EMBL/GenBank/DDBJ databases">
        <authorList>
            <person name="LiPuma J."/>
            <person name="Spilker T."/>
        </authorList>
    </citation>
    <scope>NUCLEOTIDE SEQUENCE [LARGE SCALE GENOMIC DNA]</scope>
    <source>
        <strain evidence="2">AU17325</strain>
    </source>
</reference>
<reference evidence="1 2" key="2">
    <citation type="submission" date="2017-08" db="EMBL/GenBank/DDBJ databases">
        <title>WGS of novel Burkholderia cepaca complex species.</title>
        <authorList>
            <person name="Lipuma J."/>
            <person name="Spilker T."/>
        </authorList>
    </citation>
    <scope>NUCLEOTIDE SEQUENCE [LARGE SCALE GENOMIC DNA]</scope>
    <source>
        <strain evidence="1 2">AU17325</strain>
    </source>
</reference>